<dbReference type="Gene3D" id="2.60.120.10">
    <property type="entry name" value="Jelly Rolls"/>
    <property type="match status" value="1"/>
</dbReference>
<dbReference type="InterPro" id="IPR014710">
    <property type="entry name" value="RmlC-like_jellyroll"/>
</dbReference>
<keyword evidence="2" id="KW-1185">Reference proteome</keyword>
<evidence type="ECO:0000313" key="2">
    <source>
        <dbReference type="Proteomes" id="UP000193431"/>
    </source>
</evidence>
<dbReference type="EMBL" id="CP019344">
    <property type="protein sequence ID" value="ARN79486.1"/>
    <property type="molecule type" value="Genomic_DNA"/>
</dbReference>
<dbReference type="STRING" id="331648.BST97_13180"/>
<name>A0A1W6MPP5_9FLAO</name>
<proteinExistence type="predicted"/>
<gene>
    <name evidence="1" type="ORF">BST97_13180</name>
</gene>
<protein>
    <submittedName>
        <fullName evidence="1">Uncharacterized protein</fullName>
    </submittedName>
</protein>
<organism evidence="1 2">
    <name type="scientific">Nonlabens spongiae</name>
    <dbReference type="NCBI Taxonomy" id="331648"/>
    <lineage>
        <taxon>Bacteria</taxon>
        <taxon>Pseudomonadati</taxon>
        <taxon>Bacteroidota</taxon>
        <taxon>Flavobacteriia</taxon>
        <taxon>Flavobacteriales</taxon>
        <taxon>Flavobacteriaceae</taxon>
        <taxon>Nonlabens</taxon>
    </lineage>
</organism>
<evidence type="ECO:0000313" key="1">
    <source>
        <dbReference type="EMBL" id="ARN79486.1"/>
    </source>
</evidence>
<reference evidence="1 2" key="1">
    <citation type="submission" date="2016-11" db="EMBL/GenBank/DDBJ databases">
        <title>Trade-off between light-utilization and light-protection in marine flavobacteria.</title>
        <authorList>
            <person name="Kumagai Y."/>
        </authorList>
    </citation>
    <scope>NUCLEOTIDE SEQUENCE [LARGE SCALE GENOMIC DNA]</scope>
    <source>
        <strain evidence="1 2">JCM 13191</strain>
    </source>
</reference>
<dbReference type="OrthoDB" id="1443888at2"/>
<accession>A0A1W6MPP5</accession>
<dbReference type="Proteomes" id="UP000193431">
    <property type="component" value="Chromosome"/>
</dbReference>
<dbReference type="AlphaFoldDB" id="A0A1W6MPP5"/>
<sequence>MTELAQKLKSSEVPLFTKIHEQDGTTITAVGLKRGLMLKKSDFPKPTRLLVIKGEIDFNTTSESRRYACYESYEIPETPDYSLEAWDDAIFLLFNESTTI</sequence>